<keyword evidence="3" id="KW-1003">Cell membrane</keyword>
<evidence type="ECO:0000256" key="7">
    <source>
        <dbReference type="ARBA" id="ARBA00023136"/>
    </source>
</evidence>
<dbReference type="InterPro" id="IPR043429">
    <property type="entry name" value="ArtM/GltK/GlnP/TcyL/YhdX-like"/>
</dbReference>
<evidence type="ECO:0000313" key="12">
    <source>
        <dbReference type="EMBL" id="KJL42138.1"/>
    </source>
</evidence>
<dbReference type="GO" id="GO:0022857">
    <property type="term" value="F:transmembrane transporter activity"/>
    <property type="evidence" value="ECO:0007669"/>
    <property type="project" value="InterPro"/>
</dbReference>
<comment type="caution">
    <text evidence="12">The sequence shown here is derived from an EMBL/GenBank/DDBJ whole genome shotgun (WGS) entry which is preliminary data.</text>
</comment>
<feature type="transmembrane region" description="Helical" evidence="8">
    <location>
        <begin position="183"/>
        <end position="201"/>
    </location>
</feature>
<keyword evidence="2 8" id="KW-0813">Transport</keyword>
<evidence type="ECO:0000313" key="10">
    <source>
        <dbReference type="EMBL" id="HAN25688.1"/>
    </source>
</evidence>
<gene>
    <name evidence="12" type="primary">yxeN_2</name>
    <name evidence="11" type="synonym">yxeN_1</name>
    <name evidence="10" type="ORF">DCP95_14150</name>
    <name evidence="11" type="ORF">RR49_00280</name>
    <name evidence="12" type="ORF">RR49_00297</name>
</gene>
<evidence type="ECO:0000259" key="9">
    <source>
        <dbReference type="PROSITE" id="PS50928"/>
    </source>
</evidence>
<evidence type="ECO:0000313" key="13">
    <source>
        <dbReference type="Proteomes" id="UP000033451"/>
    </source>
</evidence>
<evidence type="ECO:0000256" key="1">
    <source>
        <dbReference type="ARBA" id="ARBA00004651"/>
    </source>
</evidence>
<keyword evidence="4 8" id="KW-0812">Transmembrane</keyword>
<feature type="domain" description="ABC transmembrane type-1" evidence="9">
    <location>
        <begin position="11"/>
        <end position="201"/>
    </location>
</feature>
<evidence type="ECO:0000313" key="11">
    <source>
        <dbReference type="EMBL" id="KJL42121.1"/>
    </source>
</evidence>
<dbReference type="STRING" id="400772.RR49_00280"/>
<comment type="subcellular location">
    <subcellularLocation>
        <location evidence="1 8">Cell membrane</location>
        <topology evidence="1 8">Multi-pass membrane protein</topology>
    </subcellularLocation>
</comment>
<dbReference type="Gene3D" id="1.10.3720.10">
    <property type="entry name" value="MetI-like"/>
    <property type="match status" value="1"/>
</dbReference>
<dbReference type="EMBL" id="JYIY01000048">
    <property type="protein sequence ID" value="KJL42138.1"/>
    <property type="molecule type" value="Genomic_DNA"/>
</dbReference>
<dbReference type="InterPro" id="IPR035906">
    <property type="entry name" value="MetI-like_sf"/>
</dbReference>
<keyword evidence="13" id="KW-1185">Reference proteome</keyword>
<dbReference type="NCBIfam" id="TIGR01726">
    <property type="entry name" value="HEQRo_perm_3TM"/>
    <property type="match status" value="1"/>
</dbReference>
<dbReference type="PANTHER" id="PTHR30614:SF0">
    <property type="entry name" value="L-CYSTINE TRANSPORT SYSTEM PERMEASE PROTEIN TCYL"/>
    <property type="match status" value="1"/>
</dbReference>
<dbReference type="Proteomes" id="UP000033451">
    <property type="component" value="Unassembled WGS sequence"/>
</dbReference>
<evidence type="ECO:0000313" key="14">
    <source>
        <dbReference type="Proteomes" id="UP000257479"/>
    </source>
</evidence>
<proteinExistence type="inferred from homology"/>
<keyword evidence="5" id="KW-0029">Amino-acid transport</keyword>
<dbReference type="InterPro" id="IPR010065">
    <property type="entry name" value="AA_ABC_transptr_permease_3TM"/>
</dbReference>
<evidence type="ECO:0000256" key="6">
    <source>
        <dbReference type="ARBA" id="ARBA00022989"/>
    </source>
</evidence>
<dbReference type="PROSITE" id="PS50928">
    <property type="entry name" value="ABC_TM1"/>
    <property type="match status" value="1"/>
</dbReference>
<dbReference type="Pfam" id="PF00528">
    <property type="entry name" value="BPD_transp_1"/>
    <property type="match status" value="1"/>
</dbReference>
<dbReference type="RefSeq" id="WP_048809439.1">
    <property type="nucleotide sequence ID" value="NZ_JYIY01000048.1"/>
</dbReference>
<dbReference type="EMBL" id="JYIY01000048">
    <property type="protein sequence ID" value="KJL42121.1"/>
    <property type="molecule type" value="Genomic_DNA"/>
</dbReference>
<accession>A0A0F0LXJ9</accession>
<reference evidence="12 13" key="1">
    <citation type="submission" date="2015-02" db="EMBL/GenBank/DDBJ databases">
        <title>Draft genome sequences of ten Microbacterium spp. with emphasis on heavy metal contaminated environments.</title>
        <authorList>
            <person name="Corretto E."/>
        </authorList>
    </citation>
    <scope>NUCLEOTIDE SEQUENCE [LARGE SCALE GENOMIC DNA]</scope>
    <source>
        <strain evidence="12 13">DSM 18659</strain>
    </source>
</reference>
<dbReference type="InterPro" id="IPR000515">
    <property type="entry name" value="MetI-like"/>
</dbReference>
<dbReference type="CDD" id="cd06261">
    <property type="entry name" value="TM_PBP2"/>
    <property type="match status" value="1"/>
</dbReference>
<evidence type="ECO:0000256" key="8">
    <source>
        <dbReference type="RuleBase" id="RU363032"/>
    </source>
</evidence>
<evidence type="ECO:0000256" key="5">
    <source>
        <dbReference type="ARBA" id="ARBA00022970"/>
    </source>
</evidence>
<feature type="transmembrane region" description="Helical" evidence="8">
    <location>
        <begin position="46"/>
        <end position="68"/>
    </location>
</feature>
<reference evidence="10 14" key="2">
    <citation type="journal article" date="2018" name="Nat. Biotechnol.">
        <title>A standardized bacterial taxonomy based on genome phylogeny substantially revises the tree of life.</title>
        <authorList>
            <person name="Parks D.H."/>
            <person name="Chuvochina M."/>
            <person name="Waite D.W."/>
            <person name="Rinke C."/>
            <person name="Skarshewski A."/>
            <person name="Chaumeil P.A."/>
            <person name="Hugenholtz P."/>
        </authorList>
    </citation>
    <scope>NUCLEOTIDE SEQUENCE [LARGE SCALE GENOMIC DNA]</scope>
    <source>
        <strain evidence="10">UBA9152</strain>
    </source>
</reference>
<keyword evidence="6 8" id="KW-1133">Transmembrane helix</keyword>
<name>A0A0F0LXJ9_9MICO</name>
<dbReference type="OrthoDB" id="92598at2"/>
<dbReference type="PANTHER" id="PTHR30614">
    <property type="entry name" value="MEMBRANE COMPONENT OF AMINO ACID ABC TRANSPORTER"/>
    <property type="match status" value="1"/>
</dbReference>
<feature type="transmembrane region" description="Helical" evidence="8">
    <location>
        <begin position="6"/>
        <end position="34"/>
    </location>
</feature>
<dbReference type="GO" id="GO:0006865">
    <property type="term" value="P:amino acid transport"/>
    <property type="evidence" value="ECO:0007669"/>
    <property type="project" value="UniProtKB-KW"/>
</dbReference>
<feature type="transmembrane region" description="Helical" evidence="8">
    <location>
        <begin position="74"/>
        <end position="96"/>
    </location>
</feature>
<organism evidence="12 13">
    <name type="scientific">Microbacterium ginsengisoli</name>
    <dbReference type="NCBI Taxonomy" id="400772"/>
    <lineage>
        <taxon>Bacteria</taxon>
        <taxon>Bacillati</taxon>
        <taxon>Actinomycetota</taxon>
        <taxon>Actinomycetes</taxon>
        <taxon>Micrococcales</taxon>
        <taxon>Microbacteriaceae</taxon>
        <taxon>Microbacterium</taxon>
    </lineage>
</organism>
<dbReference type="GO" id="GO:0043190">
    <property type="term" value="C:ATP-binding cassette (ABC) transporter complex"/>
    <property type="evidence" value="ECO:0007669"/>
    <property type="project" value="InterPro"/>
</dbReference>
<sequence>MEVIGIVLLGLPMTLLVTAASFAFGAIGGIPLMLGLRSRHRVVRLAVRLVVDVIRGVPTIVWLFLLYFGFAIGVFRFSSLGAAIVGLGVISSAYLAEMYRGGFATLPKGQLEAAQALGLGRRTTFVRVLAPQALRTALPSAATYLMALIKDSSIASTVGVIEMVAAATAYSRQNPGTAGLTPFLAAAAVYVVISVPLAIATRRLDARLSRSHA</sequence>
<evidence type="ECO:0000256" key="3">
    <source>
        <dbReference type="ARBA" id="ARBA00022475"/>
    </source>
</evidence>
<dbReference type="EMBL" id="DMNG01000248">
    <property type="protein sequence ID" value="HAN25688.1"/>
    <property type="molecule type" value="Genomic_DNA"/>
</dbReference>
<comment type="similarity">
    <text evidence="8">Belongs to the binding-protein-dependent transport system permease family.</text>
</comment>
<dbReference type="Proteomes" id="UP000257479">
    <property type="component" value="Unassembled WGS sequence"/>
</dbReference>
<dbReference type="AlphaFoldDB" id="A0A0F0LXJ9"/>
<keyword evidence="7 8" id="KW-0472">Membrane</keyword>
<protein>
    <submittedName>
        <fullName evidence="10">Amino acid ABC transporter permease</fullName>
    </submittedName>
    <submittedName>
        <fullName evidence="12">Putative amino-acid permease protein YxeN</fullName>
    </submittedName>
</protein>
<dbReference type="SUPFAM" id="SSF161098">
    <property type="entry name" value="MetI-like"/>
    <property type="match status" value="1"/>
</dbReference>
<evidence type="ECO:0000256" key="2">
    <source>
        <dbReference type="ARBA" id="ARBA00022448"/>
    </source>
</evidence>
<evidence type="ECO:0000256" key="4">
    <source>
        <dbReference type="ARBA" id="ARBA00022692"/>
    </source>
</evidence>
<dbReference type="PATRIC" id="fig|400772.4.peg.307"/>